<reference evidence="1" key="1">
    <citation type="submission" date="2022-07" db="EMBL/GenBank/DDBJ databases">
        <title>Phylogenomic reconstructions and comparative analyses of Kickxellomycotina fungi.</title>
        <authorList>
            <person name="Reynolds N.K."/>
            <person name="Stajich J.E."/>
            <person name="Barry K."/>
            <person name="Grigoriev I.V."/>
            <person name="Crous P."/>
            <person name="Smith M.E."/>
        </authorList>
    </citation>
    <scope>NUCLEOTIDE SEQUENCE</scope>
    <source>
        <strain evidence="1">RSA 567</strain>
    </source>
</reference>
<keyword evidence="2" id="KW-1185">Reference proteome</keyword>
<proteinExistence type="predicted"/>
<organism evidence="1 2">
    <name type="scientific">Dimargaris verticillata</name>
    <dbReference type="NCBI Taxonomy" id="2761393"/>
    <lineage>
        <taxon>Eukaryota</taxon>
        <taxon>Fungi</taxon>
        <taxon>Fungi incertae sedis</taxon>
        <taxon>Zoopagomycota</taxon>
        <taxon>Kickxellomycotina</taxon>
        <taxon>Dimargaritomycetes</taxon>
        <taxon>Dimargaritales</taxon>
        <taxon>Dimargaritaceae</taxon>
        <taxon>Dimargaris</taxon>
    </lineage>
</organism>
<name>A0A9W8EDQ8_9FUNG</name>
<dbReference type="EMBL" id="JANBQB010000219">
    <property type="protein sequence ID" value="KAJ1979431.1"/>
    <property type="molecule type" value="Genomic_DNA"/>
</dbReference>
<evidence type="ECO:0000313" key="1">
    <source>
        <dbReference type="EMBL" id="KAJ1979431.1"/>
    </source>
</evidence>
<dbReference type="AlphaFoldDB" id="A0A9W8EDQ8"/>
<dbReference type="OrthoDB" id="6358435at2759"/>
<comment type="caution">
    <text evidence="1">The sequence shown here is derived from an EMBL/GenBank/DDBJ whole genome shotgun (WGS) entry which is preliminary data.</text>
</comment>
<evidence type="ECO:0000313" key="2">
    <source>
        <dbReference type="Proteomes" id="UP001151582"/>
    </source>
</evidence>
<gene>
    <name evidence="1" type="ORF">H4R34_002828</name>
</gene>
<protein>
    <submittedName>
        <fullName evidence="1">Uncharacterized protein</fullName>
    </submittedName>
</protein>
<accession>A0A9W8EDQ8</accession>
<sequence length="284" mass="31312">MIETQRTRPEQATISAPLLASLFREVVAASHDVEGFFLGESRLNVSRRVNGDTGHTTEDAKWSIVIHSFQAWSPLYPPLVRASGDLNDDALTKHGVANQMPSVDEAVTANLSLMDLNPDSAPPPLMYSKGCNQPIQDHHWTIWYTDLYDGSKLCRLPLRIFNLVQSQPNTASSLSAVASTETLSQVAAALQAAQGEATVAHHEKMCHMLIDMIRRAATDLVHDEARLQSVRQSHQPPRPLTVKQQLDAVAHENMVQPLKPQVGPQFALGEMDKDTEDLLLGMTE</sequence>
<dbReference type="Proteomes" id="UP001151582">
    <property type="component" value="Unassembled WGS sequence"/>
</dbReference>